<dbReference type="EMBL" id="PDSG01000004">
    <property type="protein sequence ID" value="PIE20660.1"/>
    <property type="molecule type" value="Genomic_DNA"/>
</dbReference>
<dbReference type="Pfam" id="PF00682">
    <property type="entry name" value="HMGL-like"/>
    <property type="match status" value="1"/>
</dbReference>
<dbReference type="GO" id="GO:0046872">
    <property type="term" value="F:metal ion binding"/>
    <property type="evidence" value="ECO:0007669"/>
    <property type="project" value="UniProtKB-KW"/>
</dbReference>
<dbReference type="Proteomes" id="UP000242733">
    <property type="component" value="Unassembled WGS sequence"/>
</dbReference>
<dbReference type="PANTHER" id="PTHR42738">
    <property type="entry name" value="HYDROXYMETHYLGLUTARYL-COA LYASE"/>
    <property type="match status" value="1"/>
</dbReference>
<dbReference type="NCBIfam" id="NF004283">
    <property type="entry name" value="PRK05692.1"/>
    <property type="match status" value="1"/>
</dbReference>
<dbReference type="GO" id="GO:0006552">
    <property type="term" value="P:L-leucine catabolic process"/>
    <property type="evidence" value="ECO:0007669"/>
    <property type="project" value="TreeGrafter"/>
</dbReference>
<sequence length="304" mass="31901">MALPTSLPQSVRIVEVGPRDGLQNEPGDMIATEVKVELINRLADAGLSYIEAASFVSPKWVPQMGDASAVMAGITRKEGVTYAALTPNMKGLEGALDAHVSEVAVFSAASEAFTQKNINCSIKESLERFAPIMETAQAHNVPVRGYVSTVLGCPYNGDIAPQQVAAVCRDMLDMGCYEISLGDTIGAGTPLKAKKMLEAVCKEVPVEKLAAHFHDTYGQALANLYAVIEEGIAVVDTSIAGLGGCPYAKGASGNVATEDVLYMLNGLGIETGVDLNKLVATSHWITGQLGRNNGSKVSLALGCE</sequence>
<feature type="domain" description="Pyruvate carboxyltransferase" evidence="6">
    <location>
        <begin position="11"/>
        <end position="279"/>
    </location>
</feature>
<evidence type="ECO:0000313" key="7">
    <source>
        <dbReference type="EMBL" id="PIE20660.1"/>
    </source>
</evidence>
<evidence type="ECO:0000313" key="8">
    <source>
        <dbReference type="Proteomes" id="UP000242733"/>
    </source>
</evidence>
<evidence type="ECO:0000256" key="5">
    <source>
        <dbReference type="ARBA" id="ARBA00023239"/>
    </source>
</evidence>
<comment type="pathway">
    <text evidence="1">Metabolic intermediate metabolism; (S)-3-hydroxy-3-methylglutaryl-CoA degradation; acetoacetate from (S)-3-hydroxy-3-methylglutaryl-CoA: step 1/1.</text>
</comment>
<evidence type="ECO:0000259" key="6">
    <source>
        <dbReference type="PROSITE" id="PS50991"/>
    </source>
</evidence>
<dbReference type="InterPro" id="IPR000891">
    <property type="entry name" value="PYR_CT"/>
</dbReference>
<dbReference type="PROSITE" id="PS50991">
    <property type="entry name" value="PYR_CT"/>
    <property type="match status" value="1"/>
</dbReference>
<evidence type="ECO:0000256" key="4">
    <source>
        <dbReference type="ARBA" id="ARBA00022723"/>
    </source>
</evidence>
<evidence type="ECO:0000256" key="1">
    <source>
        <dbReference type="ARBA" id="ARBA00005143"/>
    </source>
</evidence>
<dbReference type="Gene3D" id="3.20.20.70">
    <property type="entry name" value="Aldolase class I"/>
    <property type="match status" value="1"/>
</dbReference>
<name>A0A2G6JBC7_NEPCE</name>
<dbReference type="GO" id="GO:0046951">
    <property type="term" value="P:ketone body biosynthetic process"/>
    <property type="evidence" value="ECO:0007669"/>
    <property type="project" value="TreeGrafter"/>
</dbReference>
<dbReference type="InterPro" id="IPR013785">
    <property type="entry name" value="Aldolase_TIM"/>
</dbReference>
<organism evidence="7 8">
    <name type="scientific">Neptuniibacter caesariensis</name>
    <dbReference type="NCBI Taxonomy" id="207954"/>
    <lineage>
        <taxon>Bacteria</taxon>
        <taxon>Pseudomonadati</taxon>
        <taxon>Pseudomonadota</taxon>
        <taxon>Gammaproteobacteria</taxon>
        <taxon>Oceanospirillales</taxon>
        <taxon>Oceanospirillaceae</taxon>
        <taxon>Neptuniibacter</taxon>
    </lineage>
</organism>
<protein>
    <recommendedName>
        <fullName evidence="3">hydroxymethylglutaryl-CoA lyase</fullName>
        <ecNumber evidence="3">4.1.3.4</ecNumber>
    </recommendedName>
</protein>
<dbReference type="InterPro" id="IPR043594">
    <property type="entry name" value="HMGL"/>
</dbReference>
<comment type="similarity">
    <text evidence="2">Belongs to the HMG-CoA lyase family.</text>
</comment>
<keyword evidence="5 7" id="KW-0456">Lyase</keyword>
<dbReference type="AlphaFoldDB" id="A0A2G6JBC7"/>
<dbReference type="PANTHER" id="PTHR42738:SF7">
    <property type="entry name" value="HYDROXYMETHYLGLUTARYL-COA LYASE"/>
    <property type="match status" value="1"/>
</dbReference>
<evidence type="ECO:0000256" key="2">
    <source>
        <dbReference type="ARBA" id="ARBA00009405"/>
    </source>
</evidence>
<dbReference type="GO" id="GO:0004419">
    <property type="term" value="F:hydroxymethylglutaryl-CoA lyase activity"/>
    <property type="evidence" value="ECO:0007669"/>
    <property type="project" value="UniProtKB-EC"/>
</dbReference>
<dbReference type="CDD" id="cd07938">
    <property type="entry name" value="DRE_TIM_HMGL"/>
    <property type="match status" value="1"/>
</dbReference>
<dbReference type="SUPFAM" id="SSF51569">
    <property type="entry name" value="Aldolase"/>
    <property type="match status" value="1"/>
</dbReference>
<accession>A0A2G6JBC7</accession>
<dbReference type="FunFam" id="3.20.20.70:FF:000201">
    <property type="entry name" value="Hydroxymethylglutaryl-CoA lyase"/>
    <property type="match status" value="1"/>
</dbReference>
<proteinExistence type="inferred from homology"/>
<reference evidence="7 8" key="1">
    <citation type="submission" date="2017-10" db="EMBL/GenBank/DDBJ databases">
        <title>Novel microbial diversity and functional potential in the marine mammal oral microbiome.</title>
        <authorList>
            <person name="Dudek N.K."/>
            <person name="Sun C.L."/>
            <person name="Burstein D."/>
            <person name="Kantor R.S."/>
            <person name="Aliaga Goltsman D.S."/>
            <person name="Bik E.M."/>
            <person name="Thomas B.C."/>
            <person name="Banfield J.F."/>
            <person name="Relman D.A."/>
        </authorList>
    </citation>
    <scope>NUCLEOTIDE SEQUENCE [LARGE SCALE GENOMIC DNA]</scope>
    <source>
        <strain evidence="7">DOLJORAL78_49_30</strain>
    </source>
</reference>
<dbReference type="EC" id="4.1.3.4" evidence="3"/>
<evidence type="ECO:0000256" key="3">
    <source>
        <dbReference type="ARBA" id="ARBA00012910"/>
    </source>
</evidence>
<comment type="caution">
    <text evidence="7">The sequence shown here is derived from an EMBL/GenBank/DDBJ whole genome shotgun (WGS) entry which is preliminary data.</text>
</comment>
<keyword evidence="4" id="KW-0479">Metal-binding</keyword>
<gene>
    <name evidence="7" type="ORF">CSA61_00400</name>
</gene>